<dbReference type="SUPFAM" id="SSF56726">
    <property type="entry name" value="DNA topoisomerase IV, alpha subunit"/>
    <property type="match status" value="1"/>
</dbReference>
<dbReference type="InterPro" id="IPR034136">
    <property type="entry name" value="TOPRIM_Topo6A/Spo11"/>
</dbReference>
<proteinExistence type="predicted"/>
<dbReference type="EMBL" id="VSWC01000080">
    <property type="protein sequence ID" value="KAA1092877.1"/>
    <property type="molecule type" value="Genomic_DNA"/>
</dbReference>
<dbReference type="InterPro" id="IPR036078">
    <property type="entry name" value="Spo11/TopoVI_A_sf"/>
</dbReference>
<organism evidence="2 3">
    <name type="scientific">Puccinia graminis f. sp. tritici</name>
    <dbReference type="NCBI Taxonomy" id="56615"/>
    <lineage>
        <taxon>Eukaryota</taxon>
        <taxon>Fungi</taxon>
        <taxon>Dikarya</taxon>
        <taxon>Basidiomycota</taxon>
        <taxon>Pucciniomycotina</taxon>
        <taxon>Pucciniomycetes</taxon>
        <taxon>Pucciniales</taxon>
        <taxon>Pucciniaceae</taxon>
        <taxon>Puccinia</taxon>
    </lineage>
</organism>
<accession>A0A5B0NU88</accession>
<dbReference type="GO" id="GO:0007131">
    <property type="term" value="P:reciprocal meiotic recombination"/>
    <property type="evidence" value="ECO:0007669"/>
    <property type="project" value="TreeGrafter"/>
</dbReference>
<feature type="domain" description="Topoisomerase 6 subunit A/Spo11 TOPRIM" evidence="1">
    <location>
        <begin position="6"/>
        <end position="82"/>
    </location>
</feature>
<evidence type="ECO:0000313" key="3">
    <source>
        <dbReference type="Proteomes" id="UP000324748"/>
    </source>
</evidence>
<dbReference type="InterPro" id="IPR002815">
    <property type="entry name" value="Spo11/TopoVI_A"/>
</dbReference>
<dbReference type="GO" id="GO:0000706">
    <property type="term" value="P:meiotic DNA double-strand break processing"/>
    <property type="evidence" value="ECO:0007669"/>
    <property type="project" value="TreeGrafter"/>
</dbReference>
<dbReference type="Gene3D" id="3.40.1360.10">
    <property type="match status" value="1"/>
</dbReference>
<gene>
    <name evidence="2" type="primary">SPO11_2</name>
    <name evidence="2" type="ORF">PGT21_017156</name>
</gene>
<dbReference type="PANTHER" id="PTHR10848:SF0">
    <property type="entry name" value="MEIOTIC RECOMBINATION PROTEIN SPO11"/>
    <property type="match status" value="1"/>
</dbReference>
<dbReference type="GO" id="GO:0042138">
    <property type="term" value="P:meiotic DNA double-strand break formation"/>
    <property type="evidence" value="ECO:0007669"/>
    <property type="project" value="TreeGrafter"/>
</dbReference>
<protein>
    <submittedName>
        <fullName evidence="2">Endodeoxyribonuclease</fullName>
    </submittedName>
</protein>
<dbReference type="Pfam" id="PF21180">
    <property type="entry name" value="TOP6A-Spo11_Toprim"/>
    <property type="match status" value="1"/>
</dbReference>
<dbReference type="AlphaFoldDB" id="A0A5B0NU88"/>
<name>A0A5B0NU88_PUCGR</name>
<reference evidence="2 3" key="1">
    <citation type="submission" date="2019-05" db="EMBL/GenBank/DDBJ databases">
        <title>Emergence of the Ug99 lineage of the wheat stem rust pathogen through somatic hybridization.</title>
        <authorList>
            <person name="Li F."/>
            <person name="Upadhyaya N.M."/>
            <person name="Sperschneider J."/>
            <person name="Matny O."/>
            <person name="Nguyen-Phuc H."/>
            <person name="Mago R."/>
            <person name="Raley C."/>
            <person name="Miller M.E."/>
            <person name="Silverstein K.A.T."/>
            <person name="Henningsen E."/>
            <person name="Hirsch C.D."/>
            <person name="Visser B."/>
            <person name="Pretorius Z.A."/>
            <person name="Steffenson B.J."/>
            <person name="Schwessinger B."/>
            <person name="Dodds P.N."/>
            <person name="Figueroa M."/>
        </authorList>
    </citation>
    <scope>NUCLEOTIDE SEQUENCE [LARGE SCALE GENOMIC DNA]</scope>
    <source>
        <strain evidence="2">21-0</strain>
    </source>
</reference>
<dbReference type="GO" id="GO:0003677">
    <property type="term" value="F:DNA binding"/>
    <property type="evidence" value="ECO:0007669"/>
    <property type="project" value="InterPro"/>
</dbReference>
<dbReference type="GO" id="GO:0003918">
    <property type="term" value="F:DNA topoisomerase type II (double strand cut, ATP-hydrolyzing) activity"/>
    <property type="evidence" value="ECO:0007669"/>
    <property type="project" value="InterPro"/>
</dbReference>
<evidence type="ECO:0000259" key="1">
    <source>
        <dbReference type="Pfam" id="PF21180"/>
    </source>
</evidence>
<comment type="caution">
    <text evidence="2">The sequence shown here is derived from an EMBL/GenBank/DDBJ whole genome shotgun (WGS) entry which is preliminary data.</text>
</comment>
<dbReference type="GO" id="GO:0000228">
    <property type="term" value="C:nuclear chromosome"/>
    <property type="evidence" value="ECO:0007669"/>
    <property type="project" value="TreeGrafter"/>
</dbReference>
<evidence type="ECO:0000313" key="2">
    <source>
        <dbReference type="EMBL" id="KAA1092877.1"/>
    </source>
</evidence>
<dbReference type="Proteomes" id="UP000324748">
    <property type="component" value="Unassembled WGS sequence"/>
</dbReference>
<dbReference type="PANTHER" id="PTHR10848">
    <property type="entry name" value="MEIOTIC RECOMBINATION PROTEIN SPO11"/>
    <property type="match status" value="1"/>
</dbReference>
<sequence>MYSNLWERCVPIYIITDCDAAGYAIGIEYKYGSQNTGFYEGSHASTAIWLGLSPQDLDHFNISTNMLSNMTGQDHALVAGMLVLDDISHEEK</sequence>
<keyword evidence="3" id="KW-1185">Reference proteome</keyword>